<keyword evidence="2" id="KW-0680">Restriction system</keyword>
<dbReference type="InterPro" id="IPR044946">
    <property type="entry name" value="Restrct_endonuc_typeI_TRD_sf"/>
</dbReference>
<dbReference type="EMBL" id="LBUU01000001">
    <property type="protein sequence ID" value="KKQ71163.1"/>
    <property type="molecule type" value="Genomic_DNA"/>
</dbReference>
<dbReference type="PANTHER" id="PTHR30408">
    <property type="entry name" value="TYPE-1 RESTRICTION ENZYME ECOKI SPECIFICITY PROTEIN"/>
    <property type="match status" value="1"/>
</dbReference>
<feature type="domain" description="Type I restriction modification DNA specificity" evidence="4">
    <location>
        <begin position="207"/>
        <end position="369"/>
    </location>
</feature>
<protein>
    <submittedName>
        <fullName evidence="5">Type I restriction-modification system, specificity subunit S</fullName>
    </submittedName>
</protein>
<evidence type="ECO:0000256" key="3">
    <source>
        <dbReference type="ARBA" id="ARBA00023125"/>
    </source>
</evidence>
<dbReference type="PATRIC" id="fig|1618638.3.peg.91"/>
<keyword evidence="3" id="KW-0238">DNA-binding</keyword>
<gene>
    <name evidence="5" type="ORF">US91_C0001G0090</name>
</gene>
<comment type="caution">
    <text evidence="5">The sequence shown here is derived from an EMBL/GenBank/DDBJ whole genome shotgun (WGS) entry which is preliminary data.</text>
</comment>
<dbReference type="SUPFAM" id="SSF116734">
    <property type="entry name" value="DNA methylase specificity domain"/>
    <property type="match status" value="2"/>
</dbReference>
<reference evidence="5 6" key="1">
    <citation type="journal article" date="2015" name="Nature">
        <title>rRNA introns, odd ribosomes, and small enigmatic genomes across a large radiation of phyla.</title>
        <authorList>
            <person name="Brown C.T."/>
            <person name="Hug L.A."/>
            <person name="Thomas B.C."/>
            <person name="Sharon I."/>
            <person name="Castelle C.J."/>
            <person name="Singh A."/>
            <person name="Wilkins M.J."/>
            <person name="Williams K.H."/>
            <person name="Banfield J.F."/>
        </authorList>
    </citation>
    <scope>NUCLEOTIDE SEQUENCE [LARGE SCALE GENOMIC DNA]</scope>
</reference>
<evidence type="ECO:0000313" key="6">
    <source>
        <dbReference type="Proteomes" id="UP000034022"/>
    </source>
</evidence>
<dbReference type="Proteomes" id="UP000034022">
    <property type="component" value="Unassembled WGS sequence"/>
</dbReference>
<evidence type="ECO:0000256" key="1">
    <source>
        <dbReference type="ARBA" id="ARBA00010923"/>
    </source>
</evidence>
<dbReference type="Pfam" id="PF01420">
    <property type="entry name" value="Methylase_S"/>
    <property type="match status" value="2"/>
</dbReference>
<name>A0A0G0JUH3_9BACT</name>
<dbReference type="GO" id="GO:0009307">
    <property type="term" value="P:DNA restriction-modification system"/>
    <property type="evidence" value="ECO:0007669"/>
    <property type="project" value="UniProtKB-KW"/>
</dbReference>
<dbReference type="InterPro" id="IPR000055">
    <property type="entry name" value="Restrct_endonuc_typeI_TRD"/>
</dbReference>
<dbReference type="CDD" id="cd17262">
    <property type="entry name" value="RMtype1_S_Aco12261I-TRD2-CR2"/>
    <property type="match status" value="1"/>
</dbReference>
<evidence type="ECO:0000256" key="2">
    <source>
        <dbReference type="ARBA" id="ARBA00022747"/>
    </source>
</evidence>
<dbReference type="GO" id="GO:0003677">
    <property type="term" value="F:DNA binding"/>
    <property type="evidence" value="ECO:0007669"/>
    <property type="project" value="UniProtKB-KW"/>
</dbReference>
<evidence type="ECO:0000259" key="4">
    <source>
        <dbReference type="Pfam" id="PF01420"/>
    </source>
</evidence>
<accession>A0A0G0JUH3</accession>
<evidence type="ECO:0000313" key="5">
    <source>
        <dbReference type="EMBL" id="KKQ71163.1"/>
    </source>
</evidence>
<feature type="domain" description="Type I restriction modification DNA specificity" evidence="4">
    <location>
        <begin position="18"/>
        <end position="188"/>
    </location>
</feature>
<organism evidence="5 6">
    <name type="scientific">Candidatus Falkowbacteria bacterium GW2011_GWE1_38_31</name>
    <dbReference type="NCBI Taxonomy" id="1618638"/>
    <lineage>
        <taxon>Bacteria</taxon>
        <taxon>Candidatus Falkowiibacteriota</taxon>
    </lineage>
</organism>
<sequence length="389" mass="44437">MKTEIATKYKETEIGTIPEEWISLELYKFAELVKDAYLPSADEELSYIGLEHINQQALSLNSVGKSSDVTSNKFRFKDGDILFGKLRPYFRKVYRPKFSGICSTDIWVARSKTGFDQDWLFWLFASEDFIKSASGGSSGTRMPRADWDHLKDTAWPVPKLSEQKQIAEVLSSLDDKIELNRKINKNLEILANSLFKKWFIDIGDELPKGWRMGTFGEAIINFDSKRIPLSSREREKKQGCYPYYGATSIMDYVDDFIFDGTYVLLGEDGSVAKEDGTPFVQYVQGKIWVNNHAHVLQGKNGFSTEYIKVFLDQVDIMPFVTGAVQPKINQANMNSIPMIIPDKKTLDKFNEILTAFFGMILENESQTKNLEQVRDSLLPRLMSGKIRVN</sequence>
<proteinExistence type="inferred from homology"/>
<dbReference type="AlphaFoldDB" id="A0A0G0JUH3"/>
<dbReference type="InterPro" id="IPR052021">
    <property type="entry name" value="Type-I_RS_S_subunit"/>
</dbReference>
<dbReference type="PANTHER" id="PTHR30408:SF13">
    <property type="entry name" value="TYPE I RESTRICTION ENZYME HINDI SPECIFICITY SUBUNIT"/>
    <property type="match status" value="1"/>
</dbReference>
<dbReference type="Gene3D" id="3.90.220.20">
    <property type="entry name" value="DNA methylase specificity domains"/>
    <property type="match status" value="2"/>
</dbReference>
<comment type="similarity">
    <text evidence="1">Belongs to the type-I restriction system S methylase family.</text>
</comment>